<dbReference type="PANTHER" id="PTHR16501:SF17">
    <property type="entry name" value="MITOCHONDRIAL FISSION FACTOR"/>
    <property type="match status" value="1"/>
</dbReference>
<reference evidence="13" key="1">
    <citation type="submission" date="2021-01" db="EMBL/GenBank/DDBJ databases">
        <authorList>
            <person name="Zahm M."/>
            <person name="Roques C."/>
            <person name="Cabau C."/>
            <person name="Klopp C."/>
            <person name="Donnadieu C."/>
            <person name="Jouanno E."/>
            <person name="Lampietro C."/>
            <person name="Louis A."/>
            <person name="Herpin A."/>
            <person name="Echchiki A."/>
            <person name="Berthelot C."/>
            <person name="Parey E."/>
            <person name="Roest-Crollius H."/>
            <person name="Braasch I."/>
            <person name="Postlethwait J."/>
            <person name="Bobe J."/>
            <person name="Montfort J."/>
            <person name="Bouchez O."/>
            <person name="Begum T."/>
            <person name="Mejri S."/>
            <person name="Adams A."/>
            <person name="Chen W.-J."/>
            <person name="Guiguen Y."/>
        </authorList>
    </citation>
    <scope>NUCLEOTIDE SEQUENCE</scope>
    <source>
        <tissue evidence="13">Blood</tissue>
    </source>
</reference>
<evidence type="ECO:0000256" key="8">
    <source>
        <dbReference type="ARBA" id="ARBA00023140"/>
    </source>
</evidence>
<keyword evidence="4 9" id="KW-1133">Transmembrane helix</keyword>
<dbReference type="GO" id="GO:0000266">
    <property type="term" value="P:mitochondrial fission"/>
    <property type="evidence" value="ECO:0007669"/>
    <property type="project" value="UniProtKB-UniRule"/>
</dbReference>
<keyword evidence="6 9" id="KW-0496">Mitochondrion</keyword>
<feature type="compositionally biased region" description="Polar residues" evidence="11">
    <location>
        <begin position="192"/>
        <end position="205"/>
    </location>
</feature>
<proteinExistence type="inferred from homology"/>
<feature type="coiled-coil region" evidence="10">
    <location>
        <begin position="299"/>
        <end position="326"/>
    </location>
</feature>
<keyword evidence="14" id="KW-1185">Reference proteome</keyword>
<comment type="similarity">
    <text evidence="1 9">Belongs to the Tango11 family.</text>
</comment>
<evidence type="ECO:0000256" key="5">
    <source>
        <dbReference type="ARBA" id="ARBA00023054"/>
    </source>
</evidence>
<protein>
    <recommendedName>
        <fullName evidence="9">Mitochondrial fission factor</fullName>
    </recommendedName>
</protein>
<comment type="caution">
    <text evidence="13">The sequence shown here is derived from an EMBL/GenBank/DDBJ whole genome shotgun (WGS) entry which is preliminary data.</text>
</comment>
<dbReference type="Pfam" id="PF05644">
    <property type="entry name" value="Miff"/>
    <property type="match status" value="1"/>
</dbReference>
<feature type="transmembrane region" description="Helical" evidence="9">
    <location>
        <begin position="328"/>
        <end position="346"/>
    </location>
</feature>
<dbReference type="OrthoDB" id="5986838at2759"/>
<sequence>MRSGCCYLRASPPRPSHQQQFPFTLHGYVMMLLCSAKRQTYKGPMNGATFPSPTAEMAEINRIHYEIEYTEGISQRMRIPEKLQVAPSASEDQDAGPQDALHSVLMQVPERIVVAGDSEVSQYPRPRDLDLIQSTPLESLSLKTPPRVLTLNDRPLDFLEMERSAGPAQSSEEVRSHTRSRRERSVSENAVVRQNGQLARNDSTVTPTPPAPLRACPPLTAPEDGLSLYSARGVLSLIQSTTRRAYQQVLEVLDENHRSPALRGGSVSTSNPQHDTRFGLATLDTTLEGTPEEMAVVDATTLRRQIIKLNRRLQLLEEENKERTKREMIMYSITVAFWIVNSWIWFRR</sequence>
<dbReference type="InterPro" id="IPR039433">
    <property type="entry name" value="Mff-like_dom"/>
</dbReference>
<evidence type="ECO:0000256" key="7">
    <source>
        <dbReference type="ARBA" id="ARBA00023136"/>
    </source>
</evidence>
<dbReference type="AlphaFoldDB" id="A0A8T3CKF3"/>
<comment type="function">
    <text evidence="9">Plays a role in mitochondrial and peroxisomal fission. Promotes the recruitment and association of the fission mediator dynamin-related protein 1 (DNM1L) to the mitochondrial surface.</text>
</comment>
<feature type="domain" description="Mff-like" evidence="12">
    <location>
        <begin position="57"/>
        <end position="348"/>
    </location>
</feature>
<feature type="region of interest" description="Disordered" evidence="11">
    <location>
        <begin position="162"/>
        <end position="219"/>
    </location>
</feature>
<dbReference type="PANTHER" id="PTHR16501">
    <property type="entry name" value="TRANSPORT AND GOLGI ORGANIZATION PROTEIN 11"/>
    <property type="match status" value="1"/>
</dbReference>
<keyword evidence="2 9" id="KW-0812">Transmembrane</keyword>
<gene>
    <name evidence="13" type="ORF">AGOR_G00242910</name>
</gene>
<name>A0A8T3CKF3_9TELE</name>
<evidence type="ECO:0000313" key="14">
    <source>
        <dbReference type="Proteomes" id="UP000829720"/>
    </source>
</evidence>
<evidence type="ECO:0000256" key="1">
    <source>
        <dbReference type="ARBA" id="ARBA00009806"/>
    </source>
</evidence>
<dbReference type="GO" id="GO:0005741">
    <property type="term" value="C:mitochondrial outer membrane"/>
    <property type="evidence" value="ECO:0007669"/>
    <property type="project" value="UniProtKB-SubCell"/>
</dbReference>
<keyword evidence="3 9" id="KW-1000">Mitochondrion outer membrane</keyword>
<keyword evidence="5 10" id="KW-0175">Coiled coil</keyword>
<evidence type="ECO:0000256" key="9">
    <source>
        <dbReference type="RuleBase" id="RU368040"/>
    </source>
</evidence>
<evidence type="ECO:0000259" key="12">
    <source>
        <dbReference type="Pfam" id="PF05644"/>
    </source>
</evidence>
<dbReference type="EMBL" id="JAERUA010000024">
    <property type="protein sequence ID" value="KAI1883215.1"/>
    <property type="molecule type" value="Genomic_DNA"/>
</dbReference>
<dbReference type="InterPro" id="IPR008518">
    <property type="entry name" value="Mff/Tango-11"/>
</dbReference>
<dbReference type="GO" id="GO:0006626">
    <property type="term" value="P:protein targeting to mitochondrion"/>
    <property type="evidence" value="ECO:0007669"/>
    <property type="project" value="TreeGrafter"/>
</dbReference>
<accession>A0A8T3CKF3</accession>
<dbReference type="GO" id="GO:0090314">
    <property type="term" value="P:positive regulation of protein targeting to membrane"/>
    <property type="evidence" value="ECO:0007669"/>
    <property type="project" value="UniProtKB-UniRule"/>
</dbReference>
<keyword evidence="7 9" id="KW-0472">Membrane</keyword>
<organism evidence="13 14">
    <name type="scientific">Albula goreensis</name>
    <dbReference type="NCBI Taxonomy" id="1534307"/>
    <lineage>
        <taxon>Eukaryota</taxon>
        <taxon>Metazoa</taxon>
        <taxon>Chordata</taxon>
        <taxon>Craniata</taxon>
        <taxon>Vertebrata</taxon>
        <taxon>Euteleostomi</taxon>
        <taxon>Actinopterygii</taxon>
        <taxon>Neopterygii</taxon>
        <taxon>Teleostei</taxon>
        <taxon>Albuliformes</taxon>
        <taxon>Albulidae</taxon>
        <taxon>Albula</taxon>
    </lineage>
</organism>
<evidence type="ECO:0000256" key="6">
    <source>
        <dbReference type="ARBA" id="ARBA00023128"/>
    </source>
</evidence>
<evidence type="ECO:0000313" key="13">
    <source>
        <dbReference type="EMBL" id="KAI1883215.1"/>
    </source>
</evidence>
<evidence type="ECO:0000256" key="11">
    <source>
        <dbReference type="SAM" id="MobiDB-lite"/>
    </source>
</evidence>
<comment type="subcellular location">
    <subcellularLocation>
        <location evidence="9">Mitochondrion outer membrane</location>
        <topology evidence="9">Single-pass type IV membrane protein</topology>
    </subcellularLocation>
    <subcellularLocation>
        <location evidence="9">Peroxisome</location>
    </subcellularLocation>
</comment>
<dbReference type="GO" id="GO:0005777">
    <property type="term" value="C:peroxisome"/>
    <property type="evidence" value="ECO:0007669"/>
    <property type="project" value="UniProtKB-SubCell"/>
</dbReference>
<evidence type="ECO:0000256" key="4">
    <source>
        <dbReference type="ARBA" id="ARBA00022989"/>
    </source>
</evidence>
<keyword evidence="8 9" id="KW-0576">Peroxisome</keyword>
<evidence type="ECO:0000256" key="3">
    <source>
        <dbReference type="ARBA" id="ARBA00022787"/>
    </source>
</evidence>
<evidence type="ECO:0000256" key="2">
    <source>
        <dbReference type="ARBA" id="ARBA00022692"/>
    </source>
</evidence>
<evidence type="ECO:0000256" key="10">
    <source>
        <dbReference type="SAM" id="Coils"/>
    </source>
</evidence>
<dbReference type="GO" id="GO:0090141">
    <property type="term" value="P:positive regulation of mitochondrial fission"/>
    <property type="evidence" value="ECO:0007669"/>
    <property type="project" value="UniProtKB-UniRule"/>
</dbReference>
<dbReference type="Proteomes" id="UP000829720">
    <property type="component" value="Unassembled WGS sequence"/>
</dbReference>